<organism evidence="1 2">
    <name type="scientific">Mucilaginibacter litoreus</name>
    <dbReference type="NCBI Taxonomy" id="1048221"/>
    <lineage>
        <taxon>Bacteria</taxon>
        <taxon>Pseudomonadati</taxon>
        <taxon>Bacteroidota</taxon>
        <taxon>Sphingobacteriia</taxon>
        <taxon>Sphingobacteriales</taxon>
        <taxon>Sphingobacteriaceae</taxon>
        <taxon>Mucilaginibacter</taxon>
    </lineage>
</organism>
<evidence type="ECO:0000313" key="2">
    <source>
        <dbReference type="Proteomes" id="UP001597010"/>
    </source>
</evidence>
<gene>
    <name evidence="1" type="ORF">ACFQZX_12125</name>
</gene>
<evidence type="ECO:0008006" key="3">
    <source>
        <dbReference type="Google" id="ProtNLM"/>
    </source>
</evidence>
<dbReference type="Gene3D" id="3.40.50.620">
    <property type="entry name" value="HUPs"/>
    <property type="match status" value="1"/>
</dbReference>
<dbReference type="SUPFAM" id="SSF52402">
    <property type="entry name" value="Adenine nucleotide alpha hydrolases-like"/>
    <property type="match status" value="1"/>
</dbReference>
<comment type="caution">
    <text evidence="1">The sequence shown here is derived from an EMBL/GenBank/DDBJ whole genome shotgun (WGS) entry which is preliminary data.</text>
</comment>
<dbReference type="RefSeq" id="WP_377115596.1">
    <property type="nucleotide sequence ID" value="NZ_JBHTHZ010000010.1"/>
</dbReference>
<accession>A0ABW3ATJ8</accession>
<name>A0ABW3ATJ8_9SPHI</name>
<reference evidence="2" key="1">
    <citation type="journal article" date="2019" name="Int. J. Syst. Evol. Microbiol.">
        <title>The Global Catalogue of Microorganisms (GCM) 10K type strain sequencing project: providing services to taxonomists for standard genome sequencing and annotation.</title>
        <authorList>
            <consortium name="The Broad Institute Genomics Platform"/>
            <consortium name="The Broad Institute Genome Sequencing Center for Infectious Disease"/>
            <person name="Wu L."/>
            <person name="Ma J."/>
        </authorList>
    </citation>
    <scope>NUCLEOTIDE SEQUENCE [LARGE SCALE GENOMIC DNA]</scope>
    <source>
        <strain evidence="2">CCUG 61484</strain>
    </source>
</reference>
<keyword evidence="2" id="KW-1185">Reference proteome</keyword>
<dbReference type="EMBL" id="JBHTHZ010000010">
    <property type="protein sequence ID" value="MFD0794366.1"/>
    <property type="molecule type" value="Genomic_DNA"/>
</dbReference>
<evidence type="ECO:0000313" key="1">
    <source>
        <dbReference type="EMBL" id="MFD0794366.1"/>
    </source>
</evidence>
<protein>
    <recommendedName>
        <fullName evidence="3">Universal stress protein family protein</fullName>
    </recommendedName>
</protein>
<dbReference type="Proteomes" id="UP001597010">
    <property type="component" value="Unassembled WGS sequence"/>
</dbReference>
<sequence>MKNILIPTDYQAASLDCLHAICNHFKNEQLNLVLVHVFKLSDSITDVLMLSRRSREYEQIEDEFYERCSLLRVQYPQIVSTKIEFLYGSTLSMFKNFIEHNEIDAVADTSHCQHHQIHRSSIDPSVLIKKSGLPVIDTANRTNAHVKRAALQTPAEEELTEV</sequence>
<proteinExistence type="predicted"/>
<dbReference type="InterPro" id="IPR014729">
    <property type="entry name" value="Rossmann-like_a/b/a_fold"/>
</dbReference>